<evidence type="ECO:0000256" key="1">
    <source>
        <dbReference type="ARBA" id="ARBA00001698"/>
    </source>
</evidence>
<dbReference type="PATRIC" id="fig|1632867.3.peg.1391"/>
<organism evidence="20 21">
    <name type="scientific">Methylocucumis oryzae</name>
    <dbReference type="NCBI Taxonomy" id="1632867"/>
    <lineage>
        <taxon>Bacteria</taxon>
        <taxon>Pseudomonadati</taxon>
        <taxon>Pseudomonadota</taxon>
        <taxon>Gammaproteobacteria</taxon>
        <taxon>Methylococcales</taxon>
        <taxon>Methylococcaceae</taxon>
        <taxon>Methylocucumis</taxon>
    </lineage>
</organism>
<evidence type="ECO:0000256" key="14">
    <source>
        <dbReference type="ARBA" id="ARBA00023098"/>
    </source>
</evidence>
<comment type="caution">
    <text evidence="20">The sequence shown here is derived from an EMBL/GenBank/DDBJ whole genome shotgun (WGS) entry which is preliminary data.</text>
</comment>
<gene>
    <name evidence="20" type="ORF">VZ94_01985</name>
</gene>
<dbReference type="Pfam" id="PF01148">
    <property type="entry name" value="CTP_transf_1"/>
    <property type="match status" value="1"/>
</dbReference>
<feature type="transmembrane region" description="Helical" evidence="19">
    <location>
        <begin position="223"/>
        <end position="244"/>
    </location>
</feature>
<dbReference type="InterPro" id="IPR000374">
    <property type="entry name" value="PC_trans"/>
</dbReference>
<comment type="catalytic activity">
    <reaction evidence="1 18">
        <text>a 1,2-diacyl-sn-glycero-3-phosphate + CTP + H(+) = a CDP-1,2-diacyl-sn-glycerol + diphosphate</text>
        <dbReference type="Rhea" id="RHEA:16229"/>
        <dbReference type="ChEBI" id="CHEBI:15378"/>
        <dbReference type="ChEBI" id="CHEBI:33019"/>
        <dbReference type="ChEBI" id="CHEBI:37563"/>
        <dbReference type="ChEBI" id="CHEBI:58332"/>
        <dbReference type="ChEBI" id="CHEBI:58608"/>
        <dbReference type="EC" id="2.7.7.41"/>
    </reaction>
</comment>
<reference evidence="20 21" key="2">
    <citation type="journal article" date="2016" name="Microb. Ecol.">
        <title>Genome Characteristics of a Novel Type I Methanotroph (Sn10-6) Isolated from a Flooded Indian Rice Field.</title>
        <authorList>
            <person name="Rahalkar M.C."/>
            <person name="Pandit P.S."/>
            <person name="Dhakephalkar P.K."/>
            <person name="Pore S."/>
            <person name="Arora P."/>
            <person name="Kapse N."/>
        </authorList>
    </citation>
    <scope>NUCLEOTIDE SEQUENCE [LARGE SCALE GENOMIC DNA]</scope>
    <source>
        <strain evidence="20 21">Sn10-6</strain>
    </source>
</reference>
<dbReference type="AlphaFoldDB" id="A0A0F3IMD7"/>
<keyword evidence="11 18" id="KW-0812">Transmembrane</keyword>
<evidence type="ECO:0000256" key="11">
    <source>
        <dbReference type="ARBA" id="ARBA00022692"/>
    </source>
</evidence>
<accession>A0A0F3IMD7</accession>
<evidence type="ECO:0000256" key="4">
    <source>
        <dbReference type="ARBA" id="ARBA00005189"/>
    </source>
</evidence>
<keyword evidence="15 19" id="KW-0472">Membrane</keyword>
<evidence type="ECO:0000256" key="12">
    <source>
        <dbReference type="ARBA" id="ARBA00022695"/>
    </source>
</evidence>
<evidence type="ECO:0000256" key="6">
    <source>
        <dbReference type="ARBA" id="ARBA00012487"/>
    </source>
</evidence>
<keyword evidence="12 18" id="KW-0548">Nucleotidyltransferase</keyword>
<keyword evidence="21" id="KW-1185">Reference proteome</keyword>
<evidence type="ECO:0000256" key="16">
    <source>
        <dbReference type="ARBA" id="ARBA00023209"/>
    </source>
</evidence>
<dbReference type="PROSITE" id="PS01315">
    <property type="entry name" value="CDS"/>
    <property type="match status" value="1"/>
</dbReference>
<evidence type="ECO:0000256" key="10">
    <source>
        <dbReference type="ARBA" id="ARBA00022679"/>
    </source>
</evidence>
<dbReference type="EC" id="2.7.7.41" evidence="6 18"/>
<reference evidence="21" key="1">
    <citation type="submission" date="2015-03" db="EMBL/GenBank/DDBJ databases">
        <title>Draft genome sequence of a novel methanotroph (Sn10-6) isolated from flooded ricefield rhizosphere in India.</title>
        <authorList>
            <person name="Pandit P.S."/>
            <person name="Pore S.D."/>
            <person name="Arora P."/>
            <person name="Kapse N.G."/>
            <person name="Dhakephalkar P.K."/>
            <person name="Rahalkar M.C."/>
        </authorList>
    </citation>
    <scope>NUCLEOTIDE SEQUENCE [LARGE SCALE GENOMIC DNA]</scope>
    <source>
        <strain evidence="21">Sn10-6</strain>
    </source>
</reference>
<dbReference type="RefSeq" id="WP_045777948.1">
    <property type="nucleotide sequence ID" value="NZ_LAJX01000015.1"/>
</dbReference>
<evidence type="ECO:0000313" key="20">
    <source>
        <dbReference type="EMBL" id="KJV07847.1"/>
    </source>
</evidence>
<dbReference type="EMBL" id="LAJX01000015">
    <property type="protein sequence ID" value="KJV07847.1"/>
    <property type="molecule type" value="Genomic_DNA"/>
</dbReference>
<dbReference type="GO" id="GO:0005886">
    <property type="term" value="C:plasma membrane"/>
    <property type="evidence" value="ECO:0007669"/>
    <property type="project" value="UniProtKB-SubCell"/>
</dbReference>
<sequence>MLIQRIITGSILAAIILFSAFKSDEYLSIVIGILTLAGAWEWAYLAGIESPIRRAAFVVLTLLPMVGIHLWTYFLEFIAVSFDWAEVRNYSGIIEWLVVPPVLFWIVMMFIIRRAPEGILNVKLKINLKLVTGWFVLVATWMFLIRLRALYGAEMTIYYLILVWMADIAAYFVGRRFGKTKLSPEISPGKTVEGMYGAIASGVICAIVLSLIYRFPIMIASDFVLLSALTVLISIYGDLFFSVVKRQRGVKDSGTILPGHGGVLDRIDSSIAASPFFYAGVLLIHTGIIS</sequence>
<evidence type="ECO:0000256" key="8">
    <source>
        <dbReference type="ARBA" id="ARBA00022475"/>
    </source>
</evidence>
<keyword evidence="16" id="KW-0594">Phospholipid biosynthesis</keyword>
<dbReference type="GO" id="GO:0004605">
    <property type="term" value="F:phosphatidate cytidylyltransferase activity"/>
    <property type="evidence" value="ECO:0007669"/>
    <property type="project" value="UniProtKB-EC"/>
</dbReference>
<dbReference type="PANTHER" id="PTHR46382:SF1">
    <property type="entry name" value="PHOSPHATIDATE CYTIDYLYLTRANSFERASE"/>
    <property type="match status" value="1"/>
</dbReference>
<evidence type="ECO:0000256" key="3">
    <source>
        <dbReference type="ARBA" id="ARBA00005119"/>
    </source>
</evidence>
<evidence type="ECO:0000256" key="13">
    <source>
        <dbReference type="ARBA" id="ARBA00022989"/>
    </source>
</evidence>
<keyword evidence="17" id="KW-1208">Phospholipid metabolism</keyword>
<feature type="transmembrane region" description="Helical" evidence="19">
    <location>
        <begin position="93"/>
        <end position="112"/>
    </location>
</feature>
<proteinExistence type="inferred from homology"/>
<feature type="transmembrane region" description="Helical" evidence="19">
    <location>
        <begin position="156"/>
        <end position="174"/>
    </location>
</feature>
<feature type="transmembrane region" description="Helical" evidence="19">
    <location>
        <begin position="195"/>
        <end position="217"/>
    </location>
</feature>
<feature type="transmembrane region" description="Helical" evidence="19">
    <location>
        <begin position="5"/>
        <end position="21"/>
    </location>
</feature>
<feature type="transmembrane region" description="Helical" evidence="19">
    <location>
        <begin position="55"/>
        <end position="73"/>
    </location>
</feature>
<comment type="pathway">
    <text evidence="4">Lipid metabolism.</text>
</comment>
<evidence type="ECO:0000256" key="2">
    <source>
        <dbReference type="ARBA" id="ARBA00004651"/>
    </source>
</evidence>
<evidence type="ECO:0000256" key="7">
    <source>
        <dbReference type="ARBA" id="ARBA00019373"/>
    </source>
</evidence>
<evidence type="ECO:0000256" key="15">
    <source>
        <dbReference type="ARBA" id="ARBA00023136"/>
    </source>
</evidence>
<protein>
    <recommendedName>
        <fullName evidence="7 18">Phosphatidate cytidylyltransferase</fullName>
        <ecNumber evidence="6 18">2.7.7.41</ecNumber>
    </recommendedName>
</protein>
<comment type="similarity">
    <text evidence="5 18">Belongs to the CDS family.</text>
</comment>
<evidence type="ECO:0000256" key="17">
    <source>
        <dbReference type="ARBA" id="ARBA00023264"/>
    </source>
</evidence>
<evidence type="ECO:0000256" key="5">
    <source>
        <dbReference type="ARBA" id="ARBA00010185"/>
    </source>
</evidence>
<evidence type="ECO:0000256" key="19">
    <source>
        <dbReference type="SAM" id="Phobius"/>
    </source>
</evidence>
<dbReference type="UniPathway" id="UPA00557">
    <property type="reaction ID" value="UER00614"/>
</dbReference>
<evidence type="ECO:0000313" key="21">
    <source>
        <dbReference type="Proteomes" id="UP000033684"/>
    </source>
</evidence>
<evidence type="ECO:0000256" key="9">
    <source>
        <dbReference type="ARBA" id="ARBA00022516"/>
    </source>
</evidence>
<name>A0A0F3IMD7_9GAMM</name>
<keyword evidence="13 19" id="KW-1133">Transmembrane helix</keyword>
<dbReference type="Proteomes" id="UP000033684">
    <property type="component" value="Unassembled WGS sequence"/>
</dbReference>
<comment type="subcellular location">
    <subcellularLocation>
        <location evidence="2">Cell membrane</location>
        <topology evidence="2">Multi-pass membrane protein</topology>
    </subcellularLocation>
</comment>
<dbReference type="GO" id="GO:0016024">
    <property type="term" value="P:CDP-diacylglycerol biosynthetic process"/>
    <property type="evidence" value="ECO:0007669"/>
    <property type="project" value="UniProtKB-UniPathway"/>
</dbReference>
<keyword evidence="8" id="KW-1003">Cell membrane</keyword>
<keyword evidence="10 18" id="KW-0808">Transferase</keyword>
<evidence type="ECO:0000256" key="18">
    <source>
        <dbReference type="RuleBase" id="RU003938"/>
    </source>
</evidence>
<dbReference type="OrthoDB" id="9799199at2"/>
<comment type="pathway">
    <text evidence="3 18">Phospholipid metabolism; CDP-diacylglycerol biosynthesis; CDP-diacylglycerol from sn-glycerol 3-phosphate: step 3/3.</text>
</comment>
<feature type="transmembrane region" description="Helical" evidence="19">
    <location>
        <begin position="27"/>
        <end position="48"/>
    </location>
</feature>
<keyword evidence="14" id="KW-0443">Lipid metabolism</keyword>
<dbReference type="PANTHER" id="PTHR46382">
    <property type="entry name" value="PHOSPHATIDATE CYTIDYLYLTRANSFERASE"/>
    <property type="match status" value="1"/>
</dbReference>
<feature type="transmembrane region" description="Helical" evidence="19">
    <location>
        <begin position="124"/>
        <end position="144"/>
    </location>
</feature>
<keyword evidence="9" id="KW-0444">Lipid biosynthesis</keyword>